<dbReference type="GO" id="GO:0032259">
    <property type="term" value="P:methylation"/>
    <property type="evidence" value="ECO:0007669"/>
    <property type="project" value="UniProtKB-KW"/>
</dbReference>
<dbReference type="AlphaFoldDB" id="B2KDC6"/>
<organism evidence="6 7">
    <name type="scientific">Elusimicrobium minutum (strain Pei191)</name>
    <dbReference type="NCBI Taxonomy" id="445932"/>
    <lineage>
        <taxon>Bacteria</taxon>
        <taxon>Pseudomonadati</taxon>
        <taxon>Elusimicrobiota</taxon>
        <taxon>Elusimicrobia</taxon>
        <taxon>Elusimicrobiales</taxon>
        <taxon>Elusimicrobiaceae</taxon>
        <taxon>Elusimicrobium</taxon>
    </lineage>
</organism>
<evidence type="ECO:0000313" key="7">
    <source>
        <dbReference type="Proteomes" id="UP000001029"/>
    </source>
</evidence>
<keyword evidence="7" id="KW-1185">Reference proteome</keyword>
<name>B2KDC6_ELUMP</name>
<evidence type="ECO:0000313" key="6">
    <source>
        <dbReference type="EMBL" id="ACC98522.1"/>
    </source>
</evidence>
<dbReference type="Gene3D" id="3.40.50.150">
    <property type="entry name" value="Vaccinia Virus protein VP39"/>
    <property type="match status" value="1"/>
</dbReference>
<dbReference type="STRING" id="445932.Emin_0969"/>
<evidence type="ECO:0000256" key="1">
    <source>
        <dbReference type="ARBA" id="ARBA00006594"/>
    </source>
</evidence>
<dbReference type="InterPro" id="IPR002052">
    <property type="entry name" value="DNA_methylase_N6_adenine_CS"/>
</dbReference>
<evidence type="ECO:0000259" key="5">
    <source>
        <dbReference type="Pfam" id="PF01555"/>
    </source>
</evidence>
<comment type="similarity">
    <text evidence="1 4">Belongs to the N(4)/N(6)-methyltransferase family.</text>
</comment>
<dbReference type="PROSITE" id="PS00092">
    <property type="entry name" value="N6_MTASE"/>
    <property type="match status" value="1"/>
</dbReference>
<dbReference type="REBASE" id="18140">
    <property type="entry name" value="M.EmiORF969P"/>
</dbReference>
<keyword evidence="2 6" id="KW-0489">Methyltransferase</keyword>
<dbReference type="GO" id="GO:0008170">
    <property type="term" value="F:N-methyltransferase activity"/>
    <property type="evidence" value="ECO:0007669"/>
    <property type="project" value="InterPro"/>
</dbReference>
<dbReference type="HOGENOM" id="CLU_024927_4_0_0"/>
<dbReference type="PANTHER" id="PTHR13370:SF3">
    <property type="entry name" value="TRNA (GUANINE(10)-N2)-METHYLTRANSFERASE HOMOLOG"/>
    <property type="match status" value="1"/>
</dbReference>
<dbReference type="SUPFAM" id="SSF53335">
    <property type="entry name" value="S-adenosyl-L-methionine-dependent methyltransferases"/>
    <property type="match status" value="1"/>
</dbReference>
<dbReference type="InterPro" id="IPR002941">
    <property type="entry name" value="DNA_methylase_N4/N6"/>
</dbReference>
<dbReference type="KEGG" id="emi:Emin_0969"/>
<gene>
    <name evidence="6" type="ordered locus">Emin_0969</name>
</gene>
<dbReference type="PANTHER" id="PTHR13370">
    <property type="entry name" value="RNA METHYLASE-RELATED"/>
    <property type="match status" value="1"/>
</dbReference>
<dbReference type="Pfam" id="PF01555">
    <property type="entry name" value="N6_N4_Mtase"/>
    <property type="match status" value="1"/>
</dbReference>
<dbReference type="EMBL" id="CP001055">
    <property type="protein sequence ID" value="ACC98522.1"/>
    <property type="molecule type" value="Genomic_DNA"/>
</dbReference>
<reference evidence="6 7" key="1">
    <citation type="journal article" date="2009" name="Appl. Environ. Microbiol.">
        <title>Genomic analysis of 'Elusimicrobium minutum,' the first cultivated representative of the phylum 'Elusimicrobia' (formerly termite group 1).</title>
        <authorList>
            <person name="Herlemann D.P.R."/>
            <person name="Geissinger O."/>
            <person name="Ikeda-Ohtsubo W."/>
            <person name="Kunin V."/>
            <person name="Sun H."/>
            <person name="Lapidus A."/>
            <person name="Hugenholtz P."/>
            <person name="Brune A."/>
        </authorList>
    </citation>
    <scope>NUCLEOTIDE SEQUENCE [LARGE SCALE GENOMIC DNA]</scope>
    <source>
        <strain evidence="6 7">Pei191</strain>
    </source>
</reference>
<evidence type="ECO:0000256" key="3">
    <source>
        <dbReference type="ARBA" id="ARBA00022679"/>
    </source>
</evidence>
<dbReference type="GO" id="GO:0009007">
    <property type="term" value="F:site-specific DNA-methyltransferase (adenine-specific) activity"/>
    <property type="evidence" value="ECO:0007669"/>
    <property type="project" value="TreeGrafter"/>
</dbReference>
<evidence type="ECO:0000256" key="4">
    <source>
        <dbReference type="RuleBase" id="RU362026"/>
    </source>
</evidence>
<dbReference type="PRINTS" id="PR00508">
    <property type="entry name" value="S21N4MTFRASE"/>
</dbReference>
<dbReference type="GO" id="GO:0003677">
    <property type="term" value="F:DNA binding"/>
    <property type="evidence" value="ECO:0007669"/>
    <property type="project" value="InterPro"/>
</dbReference>
<dbReference type="GO" id="GO:0005737">
    <property type="term" value="C:cytoplasm"/>
    <property type="evidence" value="ECO:0007669"/>
    <property type="project" value="TreeGrafter"/>
</dbReference>
<dbReference type="Proteomes" id="UP000001029">
    <property type="component" value="Chromosome"/>
</dbReference>
<sequence length="222" mass="24901">MRKEIIGNCTLYLGDCLEVMQTIERVDAIITDPPYDEKTHNGADKKFSDINFAPLESPALLAKTLLGKSRFWVLAFCSFEQLGQYRDGAGEAWIRAGIWDKITNMPQMTGDRPAQGGEGIAIMHNNGMKKWNGGGKAAIYRYLVERGNKQHPTQKPLELIEELISLYTNEGQLVLDPFMGSGTTGVACARLNRKFIGIEIDPKYFDISCHRIEAELRQGKLF</sequence>
<keyword evidence="3" id="KW-0808">Transferase</keyword>
<feature type="domain" description="DNA methylase N-4/N-6" evidence="5">
    <location>
        <begin position="26"/>
        <end position="208"/>
    </location>
</feature>
<dbReference type="EC" id="2.1.1.-" evidence="4"/>
<dbReference type="RefSeq" id="WP_012415137.1">
    <property type="nucleotide sequence ID" value="NC_010644.1"/>
</dbReference>
<evidence type="ECO:0000256" key="2">
    <source>
        <dbReference type="ARBA" id="ARBA00022603"/>
    </source>
</evidence>
<dbReference type="InterPro" id="IPR001091">
    <property type="entry name" value="RM_Methyltransferase"/>
</dbReference>
<accession>B2KDC6</accession>
<dbReference type="InterPro" id="IPR029063">
    <property type="entry name" value="SAM-dependent_MTases_sf"/>
</dbReference>
<proteinExistence type="inferred from homology"/>
<protein>
    <recommendedName>
        <fullName evidence="4">Methyltransferase</fullName>
        <ecNumber evidence="4">2.1.1.-</ecNumber>
    </recommendedName>
</protein>